<gene>
    <name evidence="2" type="ORF">NCGR_LOCUS27693</name>
</gene>
<accession>A0A811PDG0</accession>
<dbReference type="EMBL" id="CAJGYO010000007">
    <property type="protein sequence ID" value="CAD6242113.1"/>
    <property type="molecule type" value="Genomic_DNA"/>
</dbReference>
<keyword evidence="1" id="KW-0732">Signal</keyword>
<name>A0A811PDG0_9POAL</name>
<feature type="chain" id="PRO_5032864847" evidence="1">
    <location>
        <begin position="23"/>
        <end position="212"/>
    </location>
</feature>
<reference evidence="2" key="1">
    <citation type="submission" date="2020-10" db="EMBL/GenBank/DDBJ databases">
        <authorList>
            <person name="Han B."/>
            <person name="Lu T."/>
            <person name="Zhao Q."/>
            <person name="Huang X."/>
            <person name="Zhao Y."/>
        </authorList>
    </citation>
    <scope>NUCLEOTIDE SEQUENCE</scope>
</reference>
<comment type="caution">
    <text evidence="2">The sequence shown here is derived from an EMBL/GenBank/DDBJ whole genome shotgun (WGS) entry which is preliminary data.</text>
</comment>
<sequence>MRTSHGALLLAVAMVMAMLSTGICTTPAPAPGMEEFPPEYRCSKVLYPSGCNDKTLTTCENKCFNQLKGDGLCIRGACQCSYMCKPPPVKSSTNSLTSDITARFLPPWIHPHWSYISGKYWSNGSPKADGPVSQILAKIEEGNRETQRMMEESKVSLQLQSIEDSMEKLTANQGKVEWKPDVDKKVDELRDAMFNSGRRWTCSVFMGKFPTS</sequence>
<keyword evidence="3" id="KW-1185">Reference proteome</keyword>
<protein>
    <submittedName>
        <fullName evidence="2">Uncharacterized protein</fullName>
    </submittedName>
</protein>
<feature type="signal peptide" evidence="1">
    <location>
        <begin position="1"/>
        <end position="22"/>
    </location>
</feature>
<organism evidence="2 3">
    <name type="scientific">Miscanthus lutarioriparius</name>
    <dbReference type="NCBI Taxonomy" id="422564"/>
    <lineage>
        <taxon>Eukaryota</taxon>
        <taxon>Viridiplantae</taxon>
        <taxon>Streptophyta</taxon>
        <taxon>Embryophyta</taxon>
        <taxon>Tracheophyta</taxon>
        <taxon>Spermatophyta</taxon>
        <taxon>Magnoliopsida</taxon>
        <taxon>Liliopsida</taxon>
        <taxon>Poales</taxon>
        <taxon>Poaceae</taxon>
        <taxon>PACMAD clade</taxon>
        <taxon>Panicoideae</taxon>
        <taxon>Andropogonodae</taxon>
        <taxon>Andropogoneae</taxon>
        <taxon>Saccharinae</taxon>
        <taxon>Miscanthus</taxon>
    </lineage>
</organism>
<dbReference type="OrthoDB" id="10646880at2759"/>
<dbReference type="AlphaFoldDB" id="A0A811PDG0"/>
<evidence type="ECO:0000313" key="2">
    <source>
        <dbReference type="EMBL" id="CAD6242113.1"/>
    </source>
</evidence>
<proteinExistence type="predicted"/>
<dbReference type="Proteomes" id="UP000604825">
    <property type="component" value="Unassembled WGS sequence"/>
</dbReference>
<evidence type="ECO:0000313" key="3">
    <source>
        <dbReference type="Proteomes" id="UP000604825"/>
    </source>
</evidence>
<evidence type="ECO:0000256" key="1">
    <source>
        <dbReference type="SAM" id="SignalP"/>
    </source>
</evidence>